<dbReference type="STRING" id="200361.A0A453CQY7"/>
<reference evidence="1" key="3">
    <citation type="journal article" date="2017" name="Nature">
        <title>Genome sequence of the progenitor of the wheat D genome Aegilops tauschii.</title>
        <authorList>
            <person name="Luo M.C."/>
            <person name="Gu Y.Q."/>
            <person name="Puiu D."/>
            <person name="Wang H."/>
            <person name="Twardziok S.O."/>
            <person name="Deal K.R."/>
            <person name="Huo N."/>
            <person name="Zhu T."/>
            <person name="Wang L."/>
            <person name="Wang Y."/>
            <person name="McGuire P.E."/>
            <person name="Liu S."/>
            <person name="Long H."/>
            <person name="Ramasamy R.K."/>
            <person name="Rodriguez J.C."/>
            <person name="Van S.L."/>
            <person name="Yuan L."/>
            <person name="Wang Z."/>
            <person name="Xia Z."/>
            <person name="Xiao L."/>
            <person name="Anderson O.D."/>
            <person name="Ouyang S."/>
            <person name="Liang Y."/>
            <person name="Zimin A.V."/>
            <person name="Pertea G."/>
            <person name="Qi P."/>
            <person name="Bennetzen J.L."/>
            <person name="Dai X."/>
            <person name="Dawson M.W."/>
            <person name="Muller H.G."/>
            <person name="Kugler K."/>
            <person name="Rivarola-Duarte L."/>
            <person name="Spannagl M."/>
            <person name="Mayer K.F.X."/>
            <person name="Lu F.H."/>
            <person name="Bevan M.W."/>
            <person name="Leroy P."/>
            <person name="Li P."/>
            <person name="You F.M."/>
            <person name="Sun Q."/>
            <person name="Liu Z."/>
            <person name="Lyons E."/>
            <person name="Wicker T."/>
            <person name="Salzberg S.L."/>
            <person name="Devos K.M."/>
            <person name="Dvorak J."/>
        </authorList>
    </citation>
    <scope>NUCLEOTIDE SEQUENCE [LARGE SCALE GENOMIC DNA]</scope>
    <source>
        <strain evidence="1">cv. AL8/78</strain>
    </source>
</reference>
<reference evidence="2" key="1">
    <citation type="journal article" date="2014" name="Science">
        <title>Ancient hybridizations among the ancestral genomes of bread wheat.</title>
        <authorList>
            <consortium name="International Wheat Genome Sequencing Consortium,"/>
            <person name="Marcussen T."/>
            <person name="Sandve S.R."/>
            <person name="Heier L."/>
            <person name="Spannagl M."/>
            <person name="Pfeifer M."/>
            <person name="Jakobsen K.S."/>
            <person name="Wulff B.B."/>
            <person name="Steuernagel B."/>
            <person name="Mayer K.F."/>
            <person name="Olsen O.A."/>
        </authorList>
    </citation>
    <scope>NUCLEOTIDE SEQUENCE [LARGE SCALE GENOMIC DNA]</scope>
    <source>
        <strain evidence="2">cv. AL8/78</strain>
    </source>
</reference>
<evidence type="ECO:0000313" key="2">
    <source>
        <dbReference type="Proteomes" id="UP000015105"/>
    </source>
</evidence>
<proteinExistence type="predicted"/>
<dbReference type="AlphaFoldDB" id="A0A453CQY7"/>
<accession>A0A453CQY7</accession>
<reference evidence="1" key="5">
    <citation type="journal article" date="2021" name="G3 (Bethesda)">
        <title>Aegilops tauschii genome assembly Aet v5.0 features greater sequence contiguity and improved annotation.</title>
        <authorList>
            <person name="Wang L."/>
            <person name="Zhu T."/>
            <person name="Rodriguez J.C."/>
            <person name="Deal K.R."/>
            <person name="Dubcovsky J."/>
            <person name="McGuire P.E."/>
            <person name="Lux T."/>
            <person name="Spannagl M."/>
            <person name="Mayer K.F.X."/>
            <person name="Baldrich P."/>
            <person name="Meyers B.C."/>
            <person name="Huo N."/>
            <person name="Gu Y.Q."/>
            <person name="Zhou H."/>
            <person name="Devos K.M."/>
            <person name="Bennetzen J.L."/>
            <person name="Unver T."/>
            <person name="Budak H."/>
            <person name="Gulick P.J."/>
            <person name="Galiba G."/>
            <person name="Kalapos B."/>
            <person name="Nelson D.R."/>
            <person name="Li P."/>
            <person name="You F.M."/>
            <person name="Luo M.C."/>
            <person name="Dvorak J."/>
        </authorList>
    </citation>
    <scope>NUCLEOTIDE SEQUENCE [LARGE SCALE GENOMIC DNA]</scope>
    <source>
        <strain evidence="1">cv. AL8/78</strain>
    </source>
</reference>
<reference evidence="2" key="2">
    <citation type="journal article" date="2017" name="Nat. Plants">
        <title>The Aegilops tauschii genome reveals multiple impacts of transposons.</title>
        <authorList>
            <person name="Zhao G."/>
            <person name="Zou C."/>
            <person name="Li K."/>
            <person name="Wang K."/>
            <person name="Li T."/>
            <person name="Gao L."/>
            <person name="Zhang X."/>
            <person name="Wang H."/>
            <person name="Yang Z."/>
            <person name="Liu X."/>
            <person name="Jiang W."/>
            <person name="Mao L."/>
            <person name="Kong X."/>
            <person name="Jiao Y."/>
            <person name="Jia J."/>
        </authorList>
    </citation>
    <scope>NUCLEOTIDE SEQUENCE [LARGE SCALE GENOMIC DNA]</scope>
    <source>
        <strain evidence="2">cv. AL8/78</strain>
    </source>
</reference>
<dbReference type="Gramene" id="AET2Gv20933600.1">
    <property type="protein sequence ID" value="AET2Gv20933600.1"/>
    <property type="gene ID" value="AET2Gv20933600"/>
</dbReference>
<organism evidence="1 2">
    <name type="scientific">Aegilops tauschii subsp. strangulata</name>
    <name type="common">Goatgrass</name>
    <dbReference type="NCBI Taxonomy" id="200361"/>
    <lineage>
        <taxon>Eukaryota</taxon>
        <taxon>Viridiplantae</taxon>
        <taxon>Streptophyta</taxon>
        <taxon>Embryophyta</taxon>
        <taxon>Tracheophyta</taxon>
        <taxon>Spermatophyta</taxon>
        <taxon>Magnoliopsida</taxon>
        <taxon>Liliopsida</taxon>
        <taxon>Poales</taxon>
        <taxon>Poaceae</taxon>
        <taxon>BOP clade</taxon>
        <taxon>Pooideae</taxon>
        <taxon>Triticodae</taxon>
        <taxon>Triticeae</taxon>
        <taxon>Triticinae</taxon>
        <taxon>Aegilops</taxon>
    </lineage>
</organism>
<evidence type="ECO:0000313" key="1">
    <source>
        <dbReference type="EnsemblPlants" id="AET2Gv20933600.1"/>
    </source>
</evidence>
<reference evidence="1" key="4">
    <citation type="submission" date="2019-03" db="UniProtKB">
        <authorList>
            <consortium name="EnsemblPlants"/>
        </authorList>
    </citation>
    <scope>IDENTIFICATION</scope>
</reference>
<sequence length="67" mass="7704">RLEYKVAAIHPDCDTIFLDTCDDETLAAYDMQHRKFHRILNLRKNKAVTFLPYVPLFSDSFAGADGQ</sequence>
<keyword evidence="2" id="KW-1185">Reference proteome</keyword>
<name>A0A453CQY7_AEGTS</name>
<protein>
    <submittedName>
        <fullName evidence="1">Uncharacterized protein</fullName>
    </submittedName>
</protein>
<dbReference type="EnsemblPlants" id="AET2Gv20933600.1">
    <property type="protein sequence ID" value="AET2Gv20933600.1"/>
    <property type="gene ID" value="AET2Gv20933600"/>
</dbReference>
<dbReference type="Proteomes" id="UP000015105">
    <property type="component" value="Chromosome 2D"/>
</dbReference>